<sequence>MVYRSRRRFYKRRLVYKKRQYRRFRRSRRIRVLKNKRSGNIYKLTVKKSFNTTLRFYVDNASQSSVNITKFERDIQMADFFTNNHEIWDRIHDYHYIKFNYFIIKFPEITYVTYSGVTPTGIAKQAVTGISSFNTERYPFHVAWDVEQALDFNAQDASFDAKELSEYPFAKKVYPSQKRAPYFMWRVPSCWRQYIDTNAVQPLMFNNIPFYNFFQNVTGIKNVRSPTKILGGHENWWGNNLPSTVRPDIKPSDSDTVFMQSFLKCELIASVTFRGVKYTGRNS</sequence>
<dbReference type="RefSeq" id="YP_009551395.1">
    <property type="nucleotide sequence ID" value="NC_040337.1"/>
</dbReference>
<name>A0A346BPA5_9VIRU</name>
<evidence type="ECO:0000313" key="1">
    <source>
        <dbReference type="EMBL" id="AXL65902.1"/>
    </source>
</evidence>
<accession>A0A346BPA5</accession>
<reference evidence="1" key="1">
    <citation type="journal article" date="2018" name="PeerJ">
        <title>Virus discovery in all three major lineages of terrestrial arthropods highlights the diversity of single-stranded DNA viruses associated with invertebrates.</title>
        <authorList>
            <person name="Rosario K."/>
            <person name="Mettel K.A."/>
            <person name="Benner B.E."/>
            <person name="Johnson R."/>
            <person name="Scott C."/>
            <person name="Yusseff-Vanegas S.Z."/>
            <person name="Baker C.C."/>
            <person name="Cassill D.L."/>
            <person name="Storer C."/>
            <person name="Varsani A."/>
            <person name="Breitbart M."/>
        </authorList>
    </citation>
    <scope>NUCLEOTIDE SEQUENCE [LARGE SCALE GENOMIC DNA]</scope>
    <source>
        <strain evidence="1">PR_I0960_F8</strain>
    </source>
</reference>
<protein>
    <submittedName>
        <fullName evidence="1">Putative capsid protein</fullName>
    </submittedName>
</protein>
<dbReference type="GeneID" id="41702563"/>
<dbReference type="Proteomes" id="UP000279621">
    <property type="component" value="Segment"/>
</dbReference>
<organism evidence="1">
    <name type="scientific">Golden silk orbweaver associated circular virus 1</name>
    <dbReference type="NCBI Taxonomy" id="2293292"/>
    <lineage>
        <taxon>Viruses</taxon>
        <taxon>Circularisvirus</taxon>
    </lineage>
</organism>
<proteinExistence type="predicted"/>
<dbReference type="KEGG" id="vg:41702563"/>
<dbReference type="EMBL" id="MH545520">
    <property type="protein sequence ID" value="AXL65902.1"/>
    <property type="molecule type" value="Genomic_DNA"/>
</dbReference>